<keyword evidence="2" id="KW-0813">Transport</keyword>
<keyword evidence="5" id="KW-0067">ATP-binding</keyword>
<feature type="transmembrane region" description="Helical" evidence="8">
    <location>
        <begin position="491"/>
        <end position="513"/>
    </location>
</feature>
<dbReference type="OrthoDB" id="245989at2759"/>
<dbReference type="InterPro" id="IPR027417">
    <property type="entry name" value="P-loop_NTPase"/>
</dbReference>
<dbReference type="Pfam" id="PF01061">
    <property type="entry name" value="ABC2_membrane"/>
    <property type="match status" value="1"/>
</dbReference>
<proteinExistence type="predicted"/>
<accession>A0A9P3M103</accession>
<protein>
    <recommendedName>
        <fullName evidence="9">ABC transporter domain-containing protein</fullName>
    </recommendedName>
</protein>
<keyword evidence="3 8" id="KW-0812">Transmembrane</keyword>
<dbReference type="PROSITE" id="PS50893">
    <property type="entry name" value="ABC_TRANSPORTER_2"/>
    <property type="match status" value="1"/>
</dbReference>
<feature type="transmembrane region" description="Helical" evidence="8">
    <location>
        <begin position="340"/>
        <end position="360"/>
    </location>
</feature>
<gene>
    <name evidence="10" type="ORF">EMPS_10172</name>
</gene>
<dbReference type="InterPro" id="IPR013525">
    <property type="entry name" value="ABC2_TM"/>
</dbReference>
<sequence>MIAVSMKSAAHDEEKKQRQTTVDILRLGADGNETSRQPVEIRIENLSLASTTQTSCKTRRGFFSGQADQGEFLAKTYLKNLDFAIPPAQLTAILGSSGSGKTSLLNVLVGRTPAKLTISGNVYFNGARNPPVHKINAISGYVRQEDGSLLSHLTVRQTLQYAIELYTKETPSALERDSKAEEIIDLVGLQDCADVLVGDDETTGCSGGQKRRVSIGIQLVNDPTCLFLDEPTTGLDARTALSIVQTLKKLASRGQTVVCSVHQPRQEIWDTFDNVMLLMPGGQLAYAGKTSDTLEHFARAGYDLPKSPIHQRDIAFREISDGAYGASSFLLSYMAVELPLSFLSALASTGVIFAVTGLQATSSDGVDATRNVLSMILVLFAYITTGESLGIAYSAWLGEHGGLGVALMNSTVLWLSFMAGFLVSTLPPALNYLNYGSIFKYSAVVLSLNEFEALKPLEIASTDGAAVEEVGTPFRDGQTVLQFLNFADQKMGLNLAMVIVLMVAYRLLAWLCLEARVRTMFSRKSR</sequence>
<keyword evidence="11" id="KW-1185">Reference proteome</keyword>
<evidence type="ECO:0000256" key="2">
    <source>
        <dbReference type="ARBA" id="ARBA00022448"/>
    </source>
</evidence>
<dbReference type="Pfam" id="PF00005">
    <property type="entry name" value="ABC_tran"/>
    <property type="match status" value="1"/>
</dbReference>
<evidence type="ECO:0000256" key="6">
    <source>
        <dbReference type="ARBA" id="ARBA00022989"/>
    </source>
</evidence>
<evidence type="ECO:0000256" key="7">
    <source>
        <dbReference type="ARBA" id="ARBA00023136"/>
    </source>
</evidence>
<feature type="domain" description="ABC transporter" evidence="9">
    <location>
        <begin position="41"/>
        <end position="306"/>
    </location>
</feature>
<dbReference type="InterPro" id="IPR003593">
    <property type="entry name" value="AAA+_ATPase"/>
</dbReference>
<evidence type="ECO:0000256" key="8">
    <source>
        <dbReference type="SAM" id="Phobius"/>
    </source>
</evidence>
<dbReference type="GO" id="GO:0140359">
    <property type="term" value="F:ABC-type transporter activity"/>
    <property type="evidence" value="ECO:0007669"/>
    <property type="project" value="InterPro"/>
</dbReference>
<dbReference type="GO" id="GO:0016887">
    <property type="term" value="F:ATP hydrolysis activity"/>
    <property type="evidence" value="ECO:0007669"/>
    <property type="project" value="InterPro"/>
</dbReference>
<dbReference type="SUPFAM" id="SSF52540">
    <property type="entry name" value="P-loop containing nucleoside triphosphate hydrolases"/>
    <property type="match status" value="1"/>
</dbReference>
<feature type="transmembrane region" description="Helical" evidence="8">
    <location>
        <begin position="372"/>
        <end position="396"/>
    </location>
</feature>
<dbReference type="InterPro" id="IPR050352">
    <property type="entry name" value="ABCG_transporters"/>
</dbReference>
<dbReference type="Proteomes" id="UP000827284">
    <property type="component" value="Unassembled WGS sequence"/>
</dbReference>
<evidence type="ECO:0000259" key="9">
    <source>
        <dbReference type="PROSITE" id="PS50893"/>
    </source>
</evidence>
<organism evidence="10 11">
    <name type="scientific">Entomortierella parvispora</name>
    <dbReference type="NCBI Taxonomy" id="205924"/>
    <lineage>
        <taxon>Eukaryota</taxon>
        <taxon>Fungi</taxon>
        <taxon>Fungi incertae sedis</taxon>
        <taxon>Mucoromycota</taxon>
        <taxon>Mortierellomycotina</taxon>
        <taxon>Mortierellomycetes</taxon>
        <taxon>Mortierellales</taxon>
        <taxon>Mortierellaceae</taxon>
        <taxon>Entomortierella</taxon>
    </lineage>
</organism>
<dbReference type="PROSITE" id="PS00211">
    <property type="entry name" value="ABC_TRANSPORTER_1"/>
    <property type="match status" value="1"/>
</dbReference>
<evidence type="ECO:0000256" key="3">
    <source>
        <dbReference type="ARBA" id="ARBA00022692"/>
    </source>
</evidence>
<dbReference type="InterPro" id="IPR003439">
    <property type="entry name" value="ABC_transporter-like_ATP-bd"/>
</dbReference>
<dbReference type="InterPro" id="IPR017871">
    <property type="entry name" value="ABC_transporter-like_CS"/>
</dbReference>
<evidence type="ECO:0000313" key="11">
    <source>
        <dbReference type="Proteomes" id="UP000827284"/>
    </source>
</evidence>
<evidence type="ECO:0000313" key="10">
    <source>
        <dbReference type="EMBL" id="GJJ77813.1"/>
    </source>
</evidence>
<evidence type="ECO:0000256" key="5">
    <source>
        <dbReference type="ARBA" id="ARBA00022840"/>
    </source>
</evidence>
<evidence type="ECO:0000256" key="4">
    <source>
        <dbReference type="ARBA" id="ARBA00022741"/>
    </source>
</evidence>
<dbReference type="PANTHER" id="PTHR48041:SF119">
    <property type="entry name" value="ROA1P"/>
    <property type="match status" value="1"/>
</dbReference>
<dbReference type="GO" id="GO:0005524">
    <property type="term" value="F:ATP binding"/>
    <property type="evidence" value="ECO:0007669"/>
    <property type="project" value="UniProtKB-KW"/>
</dbReference>
<comment type="caution">
    <text evidence="10">The sequence shown here is derived from an EMBL/GenBank/DDBJ whole genome shotgun (WGS) entry which is preliminary data.</text>
</comment>
<dbReference type="AlphaFoldDB" id="A0A9P3M103"/>
<dbReference type="SMART" id="SM00382">
    <property type="entry name" value="AAA"/>
    <property type="match status" value="1"/>
</dbReference>
<name>A0A9P3M103_9FUNG</name>
<evidence type="ECO:0000256" key="1">
    <source>
        <dbReference type="ARBA" id="ARBA00004141"/>
    </source>
</evidence>
<keyword evidence="4" id="KW-0547">Nucleotide-binding</keyword>
<reference evidence="10" key="1">
    <citation type="submission" date="2021-11" db="EMBL/GenBank/DDBJ databases">
        <authorList>
            <person name="Herlambang A."/>
            <person name="Guo Y."/>
            <person name="Takashima Y."/>
            <person name="Nishizawa T."/>
        </authorList>
    </citation>
    <scope>NUCLEOTIDE SEQUENCE</scope>
    <source>
        <strain evidence="10">E1425</strain>
    </source>
</reference>
<dbReference type="EMBL" id="BQFW01000014">
    <property type="protein sequence ID" value="GJJ77813.1"/>
    <property type="molecule type" value="Genomic_DNA"/>
</dbReference>
<comment type="subcellular location">
    <subcellularLocation>
        <location evidence="1">Membrane</location>
        <topology evidence="1">Multi-pass membrane protein</topology>
    </subcellularLocation>
</comment>
<feature type="transmembrane region" description="Helical" evidence="8">
    <location>
        <begin position="403"/>
        <end position="423"/>
    </location>
</feature>
<dbReference type="GO" id="GO:0016020">
    <property type="term" value="C:membrane"/>
    <property type="evidence" value="ECO:0007669"/>
    <property type="project" value="UniProtKB-SubCell"/>
</dbReference>
<dbReference type="Gene3D" id="3.40.50.300">
    <property type="entry name" value="P-loop containing nucleotide triphosphate hydrolases"/>
    <property type="match status" value="1"/>
</dbReference>
<keyword evidence="6 8" id="KW-1133">Transmembrane helix</keyword>
<reference evidence="10" key="2">
    <citation type="journal article" date="2022" name="Microbiol. Resour. Announc.">
        <title>Whole-Genome Sequence of Entomortierella parvispora E1425, a Mucoromycotan Fungus Associated with Burkholderiaceae-Related Endosymbiotic Bacteria.</title>
        <authorList>
            <person name="Herlambang A."/>
            <person name="Guo Y."/>
            <person name="Takashima Y."/>
            <person name="Narisawa K."/>
            <person name="Ohta H."/>
            <person name="Nishizawa T."/>
        </authorList>
    </citation>
    <scope>NUCLEOTIDE SEQUENCE</scope>
    <source>
        <strain evidence="10">E1425</strain>
    </source>
</reference>
<keyword evidence="7 8" id="KW-0472">Membrane</keyword>
<dbReference type="PANTHER" id="PTHR48041">
    <property type="entry name" value="ABC TRANSPORTER G FAMILY MEMBER 28"/>
    <property type="match status" value="1"/>
</dbReference>